<name>A0ABQ1WSG8_9BACT</name>
<dbReference type="PROSITE" id="PS51257">
    <property type="entry name" value="PROKAR_LIPOPROTEIN"/>
    <property type="match status" value="1"/>
</dbReference>
<dbReference type="EMBL" id="BMGS01000004">
    <property type="protein sequence ID" value="GGG41634.1"/>
    <property type="molecule type" value="Genomic_DNA"/>
</dbReference>
<evidence type="ECO:0000313" key="2">
    <source>
        <dbReference type="EMBL" id="GGG41634.1"/>
    </source>
</evidence>
<dbReference type="Proteomes" id="UP000601361">
    <property type="component" value="Unassembled WGS sequence"/>
</dbReference>
<dbReference type="InterPro" id="IPR021255">
    <property type="entry name" value="DUF2807"/>
</dbReference>
<organism evidence="2 3">
    <name type="scientific">Hymenobacter glacieicola</name>
    <dbReference type="NCBI Taxonomy" id="1562124"/>
    <lineage>
        <taxon>Bacteria</taxon>
        <taxon>Pseudomonadati</taxon>
        <taxon>Bacteroidota</taxon>
        <taxon>Cytophagia</taxon>
        <taxon>Cytophagales</taxon>
        <taxon>Hymenobacteraceae</taxon>
        <taxon>Hymenobacter</taxon>
    </lineage>
</organism>
<dbReference type="Pfam" id="PF10988">
    <property type="entry name" value="DUF2807"/>
    <property type="match status" value="1"/>
</dbReference>
<feature type="domain" description="Putative auto-transporter adhesin head GIN" evidence="1">
    <location>
        <begin position="58"/>
        <end position="243"/>
    </location>
</feature>
<keyword evidence="3" id="KW-1185">Reference proteome</keyword>
<gene>
    <name evidence="2" type="ORF">GCM10011378_17410</name>
</gene>
<accession>A0ABQ1WSG8</accession>
<sequence length="259" mass="28837">MFGLKIRPQVSVLHRLLRGSCALGGGLLLLTACQQENEASCFTSTGSITTERRSLPAFRVLTTYDNVRVTLVQDTATYAEVRAGKNLQEDIRLEVKDNILTIRNTSRCNWVRRYNTPREVTLHTPRLTDLFLRGQADIRTTGTFRADTLYAHLIGSGDYHLNLTSRYLGLDQYELGDIYLSGTTEELHHTIGGNGSMYAAELTTRDVYLQTNFSSNGNGYFTARQLLAGTHAGNGTVFYRGTPSVTDFRVSGKGKLVRE</sequence>
<reference evidence="3" key="1">
    <citation type="journal article" date="2019" name="Int. J. Syst. Evol. Microbiol.">
        <title>The Global Catalogue of Microorganisms (GCM) 10K type strain sequencing project: providing services to taxonomists for standard genome sequencing and annotation.</title>
        <authorList>
            <consortium name="The Broad Institute Genomics Platform"/>
            <consortium name="The Broad Institute Genome Sequencing Center for Infectious Disease"/>
            <person name="Wu L."/>
            <person name="Ma J."/>
        </authorList>
    </citation>
    <scope>NUCLEOTIDE SEQUENCE [LARGE SCALE GENOMIC DNA]</scope>
    <source>
        <strain evidence="3">CGMCC 1.12990</strain>
    </source>
</reference>
<proteinExistence type="predicted"/>
<protein>
    <recommendedName>
        <fullName evidence="1">Putative auto-transporter adhesin head GIN domain-containing protein</fullName>
    </recommendedName>
</protein>
<evidence type="ECO:0000313" key="3">
    <source>
        <dbReference type="Proteomes" id="UP000601361"/>
    </source>
</evidence>
<dbReference type="RefSeq" id="WP_188557436.1">
    <property type="nucleotide sequence ID" value="NZ_BMGS01000004.1"/>
</dbReference>
<comment type="caution">
    <text evidence="2">The sequence shown here is derived from an EMBL/GenBank/DDBJ whole genome shotgun (WGS) entry which is preliminary data.</text>
</comment>
<dbReference type="Gene3D" id="2.160.20.120">
    <property type="match status" value="1"/>
</dbReference>
<evidence type="ECO:0000259" key="1">
    <source>
        <dbReference type="Pfam" id="PF10988"/>
    </source>
</evidence>